<name>A0AAD1X3W5_EUPCR</name>
<evidence type="ECO:0000313" key="2">
    <source>
        <dbReference type="Proteomes" id="UP001295684"/>
    </source>
</evidence>
<sequence length="643" mass="76149">MNCCLSKFSHVINILLYCGNYYEVMQFYPYLNSHTYKTWTINKVAFVNALLRQRKVLKNYTEFNSEFANYLLEHGRYLIYEIDCYLGSHRSAKTFLKLIKHLKELGEIDSNQGIKFLRLKNLDIQYSDKLCNINMINKIYQELPDSCNKTESFWINAQERNFDDQGFVPIEFDILREFKTNQIKIDRDILPYFTKYGNKKCINPSESRRIKRLKFKWIKNEEFFDQVENTPEVEELVIEYQTFYSEFFDGFASTQILKQSVKKLTLTSKQFQQIHNDSKFLPFDVIKGNQFIKEGFPNLEHIEFNIINNQWFFKEDFVKHALNENQSIRYLKDNDGLCSCTTHYSDIITIKAHDIYIYAACDEHIKMFKVKEFACGRLKGNMSQHIFYHRIDYQKLDEDYLAIPALQCSNFIEISEVQTFSIKEIRKYLTKRRYKVTKYPFFKKIKKHSKFLEHVELMMNYPDHIIIENKNIGYVCGDNYSPIVFLSILSNQHKIRNDWVFENCNLSGCKTIDLCYNDVLDSKTFKKIISNFKSCPLSVELNIHIYTVFSGISKEQKNQLVELLSLKPACVFLNQLPGLDSDMIELLSSIPVRGLEGVNSAENRYSFNAWKPTLISKKKLLKFAKSSFIQKKDFRSQLELKWN</sequence>
<reference evidence="1" key="1">
    <citation type="submission" date="2023-07" db="EMBL/GenBank/DDBJ databases">
        <authorList>
            <consortium name="AG Swart"/>
            <person name="Singh M."/>
            <person name="Singh A."/>
            <person name="Seah K."/>
            <person name="Emmerich C."/>
        </authorList>
    </citation>
    <scope>NUCLEOTIDE SEQUENCE</scope>
    <source>
        <strain evidence="1">DP1</strain>
    </source>
</reference>
<dbReference type="AlphaFoldDB" id="A0AAD1X3W5"/>
<evidence type="ECO:0000313" key="1">
    <source>
        <dbReference type="EMBL" id="CAI2359759.1"/>
    </source>
</evidence>
<accession>A0AAD1X3W5</accession>
<keyword evidence="2" id="KW-1185">Reference proteome</keyword>
<dbReference type="EMBL" id="CAMPGE010000992">
    <property type="protein sequence ID" value="CAI2359759.1"/>
    <property type="molecule type" value="Genomic_DNA"/>
</dbReference>
<dbReference type="Proteomes" id="UP001295684">
    <property type="component" value="Unassembled WGS sequence"/>
</dbReference>
<proteinExistence type="predicted"/>
<organism evidence="1 2">
    <name type="scientific">Euplotes crassus</name>
    <dbReference type="NCBI Taxonomy" id="5936"/>
    <lineage>
        <taxon>Eukaryota</taxon>
        <taxon>Sar</taxon>
        <taxon>Alveolata</taxon>
        <taxon>Ciliophora</taxon>
        <taxon>Intramacronucleata</taxon>
        <taxon>Spirotrichea</taxon>
        <taxon>Hypotrichia</taxon>
        <taxon>Euplotida</taxon>
        <taxon>Euplotidae</taxon>
        <taxon>Moneuplotes</taxon>
    </lineage>
</organism>
<comment type="caution">
    <text evidence="1">The sequence shown here is derived from an EMBL/GenBank/DDBJ whole genome shotgun (WGS) entry which is preliminary data.</text>
</comment>
<gene>
    <name evidence="1" type="ORF">ECRASSUSDP1_LOCUS1053</name>
</gene>
<protein>
    <submittedName>
        <fullName evidence="1">Uncharacterized protein</fullName>
    </submittedName>
</protein>